<feature type="domain" description="ABC transporter" evidence="3">
    <location>
        <begin position="2"/>
        <end position="211"/>
    </location>
</feature>
<dbReference type="RefSeq" id="WP_161839209.1">
    <property type="nucleotide sequence ID" value="NZ_CP048000.1"/>
</dbReference>
<keyword evidence="2 4" id="KW-0067">ATP-binding</keyword>
<name>A0A6P1TSA8_9FIRM</name>
<evidence type="ECO:0000259" key="3">
    <source>
        <dbReference type="PROSITE" id="PS50893"/>
    </source>
</evidence>
<dbReference type="EMBL" id="CP048000">
    <property type="protein sequence ID" value="QHQ62385.1"/>
    <property type="molecule type" value="Genomic_DNA"/>
</dbReference>
<evidence type="ECO:0000313" key="4">
    <source>
        <dbReference type="EMBL" id="QHQ62385.1"/>
    </source>
</evidence>
<dbReference type="Pfam" id="PF00005">
    <property type="entry name" value="ABC_tran"/>
    <property type="match status" value="1"/>
</dbReference>
<dbReference type="SMART" id="SM00382">
    <property type="entry name" value="AAA"/>
    <property type="match status" value="1"/>
</dbReference>
<dbReference type="PANTHER" id="PTHR43423">
    <property type="entry name" value="ABC TRANSPORTER I FAMILY MEMBER 17"/>
    <property type="match status" value="1"/>
</dbReference>
<proteinExistence type="predicted"/>
<dbReference type="Proteomes" id="UP000464314">
    <property type="component" value="Chromosome"/>
</dbReference>
<dbReference type="GO" id="GO:0005524">
    <property type="term" value="F:ATP binding"/>
    <property type="evidence" value="ECO:0007669"/>
    <property type="project" value="UniProtKB-KW"/>
</dbReference>
<dbReference type="InterPro" id="IPR027417">
    <property type="entry name" value="P-loop_NTPase"/>
</dbReference>
<dbReference type="InterPro" id="IPR003439">
    <property type="entry name" value="ABC_transporter-like_ATP-bd"/>
</dbReference>
<keyword evidence="1" id="KW-0547">Nucleotide-binding</keyword>
<evidence type="ECO:0000313" key="5">
    <source>
        <dbReference type="Proteomes" id="UP000464314"/>
    </source>
</evidence>
<evidence type="ECO:0000256" key="1">
    <source>
        <dbReference type="ARBA" id="ARBA00022741"/>
    </source>
</evidence>
<gene>
    <name evidence="4" type="ORF">Ana3638_17665</name>
</gene>
<organism evidence="4 5">
    <name type="scientific">Anaerocolumna sedimenticola</name>
    <dbReference type="NCBI Taxonomy" id="2696063"/>
    <lineage>
        <taxon>Bacteria</taxon>
        <taxon>Bacillati</taxon>
        <taxon>Bacillota</taxon>
        <taxon>Clostridia</taxon>
        <taxon>Lachnospirales</taxon>
        <taxon>Lachnospiraceae</taxon>
        <taxon>Anaerocolumna</taxon>
    </lineage>
</organism>
<protein>
    <submittedName>
        <fullName evidence="4">ATP-binding cassette domain-containing protein</fullName>
    </submittedName>
</protein>
<sequence length="211" mass="24140">MDKIIIETKSLSFQNMIYYQDIQINENKVNFIVGKSGTGKSTLLRLFNGTLSPSGGAVYYRGKDILTVDTINLRKEILLISQSLYLFDESIKENFNKFYEYRGKTVPSEQKMKEFLDICCIDFPLDKDCLTMSGGERQRVYTAIFLSFLPKVIMLDEPTSALDKQNSFNVIHNVLIFCKENGITAIIVSHDKELTDSFADTIITIEKREKV</sequence>
<dbReference type="SUPFAM" id="SSF52540">
    <property type="entry name" value="P-loop containing nucleoside triphosphate hydrolases"/>
    <property type="match status" value="1"/>
</dbReference>
<keyword evidence="5" id="KW-1185">Reference proteome</keyword>
<dbReference type="PROSITE" id="PS50893">
    <property type="entry name" value="ABC_TRANSPORTER_2"/>
    <property type="match status" value="1"/>
</dbReference>
<dbReference type="Gene3D" id="3.40.50.300">
    <property type="entry name" value="P-loop containing nucleotide triphosphate hydrolases"/>
    <property type="match status" value="1"/>
</dbReference>
<accession>A0A6P1TSA8</accession>
<dbReference type="PANTHER" id="PTHR43423:SF1">
    <property type="entry name" value="ABC TRANSPORTER I FAMILY MEMBER 17"/>
    <property type="match status" value="1"/>
</dbReference>
<reference evidence="4 5" key="1">
    <citation type="submission" date="2020-01" db="EMBL/GenBank/DDBJ databases">
        <title>Genome analysis of Anaerocolumna sp. CBA3638.</title>
        <authorList>
            <person name="Kim J."/>
            <person name="Roh S.W."/>
        </authorList>
    </citation>
    <scope>NUCLEOTIDE SEQUENCE [LARGE SCALE GENOMIC DNA]</scope>
    <source>
        <strain evidence="4 5">CBA3638</strain>
    </source>
</reference>
<dbReference type="GO" id="GO:0016887">
    <property type="term" value="F:ATP hydrolysis activity"/>
    <property type="evidence" value="ECO:0007669"/>
    <property type="project" value="InterPro"/>
</dbReference>
<dbReference type="KEGG" id="anr:Ana3638_17665"/>
<dbReference type="InterPro" id="IPR003593">
    <property type="entry name" value="AAA+_ATPase"/>
</dbReference>
<evidence type="ECO:0000256" key="2">
    <source>
        <dbReference type="ARBA" id="ARBA00022840"/>
    </source>
</evidence>
<dbReference type="AlphaFoldDB" id="A0A6P1TSA8"/>